<evidence type="ECO:0000313" key="7">
    <source>
        <dbReference type="EMBL" id="MBB5058731.1"/>
    </source>
</evidence>
<dbReference type="GO" id="GO:0046914">
    <property type="term" value="F:transition metal ion binding"/>
    <property type="evidence" value="ECO:0007669"/>
    <property type="project" value="TreeGrafter"/>
</dbReference>
<keyword evidence="2" id="KW-0813">Transport</keyword>
<dbReference type="GO" id="GO:0015679">
    <property type="term" value="P:plasma membrane copper ion transport"/>
    <property type="evidence" value="ECO:0007669"/>
    <property type="project" value="TreeGrafter"/>
</dbReference>
<proteinExistence type="inferred from homology"/>
<dbReference type="SUPFAM" id="SSF111369">
    <property type="entry name" value="HlyD-like secretion proteins"/>
    <property type="match status" value="1"/>
</dbReference>
<dbReference type="PANTHER" id="PTHR30097:SF15">
    <property type="entry name" value="CATION EFFLUX SYSTEM PROTEIN CUSB"/>
    <property type="match status" value="1"/>
</dbReference>
<dbReference type="RefSeq" id="WP_184218843.1">
    <property type="nucleotide sequence ID" value="NZ_JACHIP010000004.1"/>
</dbReference>
<dbReference type="InterPro" id="IPR045800">
    <property type="entry name" value="HMBD"/>
</dbReference>
<dbReference type="Gene3D" id="2.40.420.20">
    <property type="match status" value="1"/>
</dbReference>
<feature type="region of interest" description="Disordered" evidence="3">
    <location>
        <begin position="414"/>
        <end position="439"/>
    </location>
</feature>
<dbReference type="InterPro" id="IPR006143">
    <property type="entry name" value="RND_pump_MFP"/>
</dbReference>
<comment type="similarity">
    <text evidence="1">Belongs to the membrane fusion protein (MFP) (TC 8.A.1) family.</text>
</comment>
<evidence type="ECO:0000313" key="8">
    <source>
        <dbReference type="Proteomes" id="UP000540989"/>
    </source>
</evidence>
<feature type="domain" description="CusB-like beta-barrel" evidence="5">
    <location>
        <begin position="264"/>
        <end position="339"/>
    </location>
</feature>
<gene>
    <name evidence="7" type="ORF">HDF16_003445</name>
</gene>
<dbReference type="Pfam" id="PF25954">
    <property type="entry name" value="Beta-barrel_RND_2"/>
    <property type="match status" value="1"/>
</dbReference>
<evidence type="ECO:0000256" key="1">
    <source>
        <dbReference type="ARBA" id="ARBA00009477"/>
    </source>
</evidence>
<evidence type="ECO:0000256" key="3">
    <source>
        <dbReference type="SAM" id="MobiDB-lite"/>
    </source>
</evidence>
<accession>A0A7W7ZF72</accession>
<keyword evidence="8" id="KW-1185">Reference proteome</keyword>
<name>A0A7W7ZF72_9BACT</name>
<dbReference type="Pfam" id="PF25975">
    <property type="entry name" value="CzcB_C"/>
    <property type="match status" value="1"/>
</dbReference>
<dbReference type="NCBIfam" id="TIGR01730">
    <property type="entry name" value="RND_mfp"/>
    <property type="match status" value="1"/>
</dbReference>
<dbReference type="GO" id="GO:0022857">
    <property type="term" value="F:transmembrane transporter activity"/>
    <property type="evidence" value="ECO:0007669"/>
    <property type="project" value="InterPro"/>
</dbReference>
<organism evidence="7 8">
    <name type="scientific">Granulicella aggregans</name>
    <dbReference type="NCBI Taxonomy" id="474949"/>
    <lineage>
        <taxon>Bacteria</taxon>
        <taxon>Pseudomonadati</taxon>
        <taxon>Acidobacteriota</taxon>
        <taxon>Terriglobia</taxon>
        <taxon>Terriglobales</taxon>
        <taxon>Acidobacteriaceae</taxon>
        <taxon>Granulicella</taxon>
    </lineage>
</organism>
<dbReference type="InterPro" id="IPR051909">
    <property type="entry name" value="MFP_Cation_Efflux"/>
</dbReference>
<dbReference type="EMBL" id="JACHIP010000004">
    <property type="protein sequence ID" value="MBB5058731.1"/>
    <property type="molecule type" value="Genomic_DNA"/>
</dbReference>
<protein>
    <submittedName>
        <fullName evidence="7">RND family efflux transporter MFP subunit</fullName>
    </submittedName>
</protein>
<dbReference type="Pfam" id="PF19335">
    <property type="entry name" value="HMBD"/>
    <property type="match status" value="1"/>
</dbReference>
<dbReference type="Proteomes" id="UP000540989">
    <property type="component" value="Unassembled WGS sequence"/>
</dbReference>
<dbReference type="AlphaFoldDB" id="A0A7W7ZF72"/>
<dbReference type="InterPro" id="IPR058792">
    <property type="entry name" value="Beta-barrel_RND_2"/>
</dbReference>
<reference evidence="7 8" key="1">
    <citation type="submission" date="2020-08" db="EMBL/GenBank/DDBJ databases">
        <title>Genomic Encyclopedia of Type Strains, Phase IV (KMG-V): Genome sequencing to study the core and pangenomes of soil and plant-associated prokaryotes.</title>
        <authorList>
            <person name="Whitman W."/>
        </authorList>
    </citation>
    <scope>NUCLEOTIDE SEQUENCE [LARGE SCALE GENOMIC DNA]</scope>
    <source>
        <strain evidence="7 8">M8UP14</strain>
    </source>
</reference>
<comment type="caution">
    <text evidence="7">The sequence shown here is derived from an EMBL/GenBank/DDBJ whole genome shotgun (WGS) entry which is preliminary data.</text>
</comment>
<evidence type="ECO:0000259" key="6">
    <source>
        <dbReference type="Pfam" id="PF25975"/>
    </source>
</evidence>
<sequence>MAKRAVYLVALLMVLAAGVAIGHFALKPAGAETARLPLYYEDPMHPSYRSRGPGKAPDCGMDLVAVYAEDLQGRRSTVAGPGSMALHIDAGTQRQYGIQVEQVEPVSKASSGGTVRFFGSVAADESRIYRVNLGTEGYVKETHGDSVGERVAKDQRLATVYAPEFLAVVGGYLSANERTMQPTVPMKDNSAPTANAASAQARADRLRNLGMSDSQIQEVSTSRKIPEDVYVVSPTDGYVLARNISPGLRFERHTDLYSIADLSRVWILAQVSGDEAATLRPGSLAEIVLPDGGGRLKARVSDALPEVDATSHTVTVRLEADNPRARLRPNMFVTVEAAGGARGTELAVPADAVVDSGLSKRVFVETAEGYFEPREVETGWHRGDRVQITKGLTGGETVAAAGTFLIDSESKLHGLSGTAKAPPPGAQAAAPELQSGTSR</sequence>
<dbReference type="Gene3D" id="2.40.30.170">
    <property type="match status" value="1"/>
</dbReference>
<dbReference type="PANTHER" id="PTHR30097">
    <property type="entry name" value="CATION EFFLUX SYSTEM PROTEIN CUSB"/>
    <property type="match status" value="1"/>
</dbReference>
<evidence type="ECO:0000259" key="4">
    <source>
        <dbReference type="Pfam" id="PF19335"/>
    </source>
</evidence>
<feature type="domain" description="Heavy metal binding" evidence="4">
    <location>
        <begin position="39"/>
        <end position="65"/>
    </location>
</feature>
<dbReference type="GO" id="GO:0060003">
    <property type="term" value="P:copper ion export"/>
    <property type="evidence" value="ECO:0007669"/>
    <property type="project" value="TreeGrafter"/>
</dbReference>
<feature type="domain" description="CzcB-like C-terminal circularly permuted SH3-like" evidence="6">
    <location>
        <begin position="346"/>
        <end position="406"/>
    </location>
</feature>
<evidence type="ECO:0000256" key="2">
    <source>
        <dbReference type="ARBA" id="ARBA00022448"/>
    </source>
</evidence>
<evidence type="ECO:0000259" key="5">
    <source>
        <dbReference type="Pfam" id="PF25954"/>
    </source>
</evidence>
<dbReference type="GO" id="GO:0030288">
    <property type="term" value="C:outer membrane-bounded periplasmic space"/>
    <property type="evidence" value="ECO:0007669"/>
    <property type="project" value="TreeGrafter"/>
</dbReference>
<dbReference type="InterPro" id="IPR058649">
    <property type="entry name" value="CzcB_C"/>
</dbReference>
<dbReference type="GO" id="GO:0016020">
    <property type="term" value="C:membrane"/>
    <property type="evidence" value="ECO:0007669"/>
    <property type="project" value="InterPro"/>
</dbReference>